<reference evidence="2" key="1">
    <citation type="journal article" date="2019" name="Sci. Rep.">
        <title>Draft genome of Tanacetum cinerariifolium, the natural source of mosquito coil.</title>
        <authorList>
            <person name="Yamashiro T."/>
            <person name="Shiraishi A."/>
            <person name="Satake H."/>
            <person name="Nakayama K."/>
        </authorList>
    </citation>
    <scope>NUCLEOTIDE SEQUENCE</scope>
</reference>
<evidence type="ECO:0000256" key="1">
    <source>
        <dbReference type="SAM" id="MobiDB-lite"/>
    </source>
</evidence>
<comment type="caution">
    <text evidence="2">The sequence shown here is derived from an EMBL/GenBank/DDBJ whole genome shotgun (WGS) entry which is preliminary data.</text>
</comment>
<accession>A0A6L2JSC5</accession>
<sequence>MNMDQDKQMLMVKDNVENQFRPSAMQNAENQVVLNASQNVGNQNGLSVVSKTTNQNGNGNVVTELAEGNGNGINGRSAEVHHSENCYDNDMFNMFTQEEKYTELIEPIPEPHQVSGQNDTTRGTSANTKFSEQSILGKPPSSSHKLYAVTPLPKSTVFPKVGEMNALSNQVTSTSVPSSQEPNVMKNDNVISSRIFRMNPFKASRVENFVPNKHVKPSVRTKPITVSQPHVITKNDVNSKTNGFSPKDVKSTTRTRRPQPRNNPKNDKGWKVYSVICSTNYSNGENQVVSKSSAVADASDKRQQQHDSTSSTLTLATTISVDGNFEFKNWRDLPRNTSLDRVEVLGMIEKRSKVRKGIVPTEMELVLEQTQQVVNVSDGWKIVCSGITKTWMVRSCEVRGTSC</sequence>
<evidence type="ECO:0000313" key="2">
    <source>
        <dbReference type="EMBL" id="GEU39998.1"/>
    </source>
</evidence>
<protein>
    <submittedName>
        <fullName evidence="2">Uncharacterized protein</fullName>
    </submittedName>
</protein>
<gene>
    <name evidence="2" type="ORF">Tci_011976</name>
</gene>
<feature type="compositionally biased region" description="Polar residues" evidence="1">
    <location>
        <begin position="224"/>
        <end position="244"/>
    </location>
</feature>
<dbReference type="EMBL" id="BKCJ010001245">
    <property type="protein sequence ID" value="GEU39998.1"/>
    <property type="molecule type" value="Genomic_DNA"/>
</dbReference>
<feature type="region of interest" description="Disordered" evidence="1">
    <location>
        <begin position="220"/>
        <end position="269"/>
    </location>
</feature>
<name>A0A6L2JSC5_TANCI</name>
<organism evidence="2">
    <name type="scientific">Tanacetum cinerariifolium</name>
    <name type="common">Dalmatian daisy</name>
    <name type="synonym">Chrysanthemum cinerariifolium</name>
    <dbReference type="NCBI Taxonomy" id="118510"/>
    <lineage>
        <taxon>Eukaryota</taxon>
        <taxon>Viridiplantae</taxon>
        <taxon>Streptophyta</taxon>
        <taxon>Embryophyta</taxon>
        <taxon>Tracheophyta</taxon>
        <taxon>Spermatophyta</taxon>
        <taxon>Magnoliopsida</taxon>
        <taxon>eudicotyledons</taxon>
        <taxon>Gunneridae</taxon>
        <taxon>Pentapetalae</taxon>
        <taxon>asterids</taxon>
        <taxon>campanulids</taxon>
        <taxon>Asterales</taxon>
        <taxon>Asteraceae</taxon>
        <taxon>Asteroideae</taxon>
        <taxon>Anthemideae</taxon>
        <taxon>Anthemidinae</taxon>
        <taxon>Tanacetum</taxon>
    </lineage>
</organism>
<proteinExistence type="predicted"/>
<dbReference type="AlphaFoldDB" id="A0A6L2JSC5"/>
<feature type="region of interest" description="Disordered" evidence="1">
    <location>
        <begin position="292"/>
        <end position="311"/>
    </location>
</feature>